<comment type="caution">
    <text evidence="1">The sequence shown here is derived from an EMBL/GenBank/DDBJ whole genome shotgun (WGS) entry which is preliminary data.</text>
</comment>
<dbReference type="Pfam" id="PF13419">
    <property type="entry name" value="HAD_2"/>
    <property type="match status" value="1"/>
</dbReference>
<reference evidence="1 2" key="1">
    <citation type="submission" date="2021-05" db="EMBL/GenBank/DDBJ databases">
        <title>Molecular characterization for Shewanella algae harboring chromosomal blaOXA-55-like strains isolated from clinical and environment sample.</title>
        <authorList>
            <person name="Ohama Y."/>
            <person name="Aoki K."/>
            <person name="Harada S."/>
            <person name="Moriya K."/>
            <person name="Ishii Y."/>
            <person name="Tateda K."/>
        </authorList>
    </citation>
    <scope>NUCLEOTIDE SEQUENCE [LARGE SCALE GENOMIC DNA]</scope>
    <source>
        <strain evidence="1 2">LMG 23746</strain>
    </source>
</reference>
<dbReference type="InterPro" id="IPR023198">
    <property type="entry name" value="PGP-like_dom2"/>
</dbReference>
<dbReference type="NCBIfam" id="NF008087">
    <property type="entry name" value="PRK10826.1"/>
    <property type="match status" value="1"/>
</dbReference>
<evidence type="ECO:0000313" key="2">
    <source>
        <dbReference type="Proteomes" id="UP000761574"/>
    </source>
</evidence>
<dbReference type="NCBIfam" id="TIGR01509">
    <property type="entry name" value="HAD-SF-IA-v3"/>
    <property type="match status" value="1"/>
</dbReference>
<dbReference type="SUPFAM" id="SSF56784">
    <property type="entry name" value="HAD-like"/>
    <property type="match status" value="1"/>
</dbReference>
<keyword evidence="2" id="KW-1185">Reference proteome</keyword>
<sequence>MNHNKVAAVIFDMDGVLIDSEPSWQAAEISVFGQLGLPICLQDTLQTTGLRIDQVVDYWYQRHPWPDYDNRATANAIVQQVAAGILRSGEAMHGAISALQACQDKPLKIGLATSSSSPLIEAVLQKLDIGHYFNAICSAESLTFGKPHPEVYLNCAAALQVPPQSCIAVEDSFNGLIAARAANMHTVVVPANHEATQAKWAAAHRKLDDLTQLSDYVSQVLRAQ</sequence>
<accession>A0ABQ4PH63</accession>
<dbReference type="SFLD" id="SFLDG01135">
    <property type="entry name" value="C1.5.6:_HAD__Beta-PGM__Phospha"/>
    <property type="match status" value="1"/>
</dbReference>
<dbReference type="Gene3D" id="1.10.150.240">
    <property type="entry name" value="Putative phosphatase, domain 2"/>
    <property type="match status" value="1"/>
</dbReference>
<dbReference type="PANTHER" id="PTHR43481:SF4">
    <property type="entry name" value="GLYCEROL-1-PHOSPHATE PHOSPHOHYDROLASE 1-RELATED"/>
    <property type="match status" value="1"/>
</dbReference>
<dbReference type="CDD" id="cd07505">
    <property type="entry name" value="HAD_BPGM-like"/>
    <property type="match status" value="1"/>
</dbReference>
<dbReference type="InterPro" id="IPR041492">
    <property type="entry name" value="HAD_2"/>
</dbReference>
<dbReference type="SFLD" id="SFLDG01129">
    <property type="entry name" value="C1.5:_HAD__Beta-PGM__Phosphata"/>
    <property type="match status" value="1"/>
</dbReference>
<dbReference type="PRINTS" id="PR00413">
    <property type="entry name" value="HADHALOGNASE"/>
</dbReference>
<organism evidence="1 2">
    <name type="scientific">Shewanella algidipiscicola</name>
    <dbReference type="NCBI Taxonomy" id="614070"/>
    <lineage>
        <taxon>Bacteria</taxon>
        <taxon>Pseudomonadati</taxon>
        <taxon>Pseudomonadota</taxon>
        <taxon>Gammaproteobacteria</taxon>
        <taxon>Alteromonadales</taxon>
        <taxon>Shewanellaceae</taxon>
        <taxon>Shewanella</taxon>
    </lineage>
</organism>
<dbReference type="SFLD" id="SFLDS00003">
    <property type="entry name" value="Haloacid_Dehalogenase"/>
    <property type="match status" value="1"/>
</dbReference>
<gene>
    <name evidence="1" type="primary">yniC</name>
    <name evidence="1" type="ORF">TUM4630_18200</name>
</gene>
<dbReference type="InterPro" id="IPR051806">
    <property type="entry name" value="HAD-like_SPP"/>
</dbReference>
<proteinExistence type="predicted"/>
<dbReference type="Gene3D" id="3.40.50.1000">
    <property type="entry name" value="HAD superfamily/HAD-like"/>
    <property type="match status" value="1"/>
</dbReference>
<dbReference type="Proteomes" id="UP000761574">
    <property type="component" value="Unassembled WGS sequence"/>
</dbReference>
<dbReference type="EMBL" id="BPFB01000018">
    <property type="protein sequence ID" value="GIU46769.1"/>
    <property type="molecule type" value="Genomic_DNA"/>
</dbReference>
<dbReference type="InterPro" id="IPR023214">
    <property type="entry name" value="HAD_sf"/>
</dbReference>
<evidence type="ECO:0000313" key="1">
    <source>
        <dbReference type="EMBL" id="GIU46769.1"/>
    </source>
</evidence>
<dbReference type="InterPro" id="IPR036412">
    <property type="entry name" value="HAD-like_sf"/>
</dbReference>
<dbReference type="PANTHER" id="PTHR43481">
    <property type="entry name" value="FRUCTOSE-1-PHOSPHATE PHOSPHATASE"/>
    <property type="match status" value="1"/>
</dbReference>
<dbReference type="RefSeq" id="WP_119978064.1">
    <property type="nucleotide sequence ID" value="NZ_BPFB01000018.1"/>
</dbReference>
<protein>
    <submittedName>
        <fullName evidence="1">2-deoxyglucose-6-phosphatase</fullName>
    </submittedName>
</protein>
<dbReference type="InterPro" id="IPR006439">
    <property type="entry name" value="HAD-SF_hydro_IA"/>
</dbReference>
<name>A0ABQ4PH63_9GAMM</name>